<sequence>MIKTKENMSMKLKKLFGLASVAFASTVLLAACGGSSSSSSSDDTTLKVGIMTLDDATEPLWDKVKELAEDKGVKIELVEFTDYNQPNEALQNGEIDVNAFQHKYFLKNWNSENDGTLVEVADTLLSPIRLFSGTDSDGDAKYTDVSDIPDKGTISIPNDASNESRALYLLQSAGLIELDVSGDELATIKNISSNPKNLDIKEVDAAQTASTLTSVDAAVINNSYAQSADVDYDTTLYKEAVDENSNQWINVIAAQKGWKKSDKADAIKTLVSVYQTDEVGKIIKEASGGADIPAWDGATTSSSSSDDD</sequence>
<comment type="subcellular location">
    <subcellularLocation>
        <location evidence="1">Membrane</location>
        <topology evidence="1">Lipid-anchor</topology>
    </subcellularLocation>
</comment>
<evidence type="ECO:0000256" key="8">
    <source>
        <dbReference type="SAM" id="MobiDB-lite"/>
    </source>
</evidence>
<proteinExistence type="inferred from homology"/>
<dbReference type="PIRSF" id="PIRSF002854">
    <property type="entry name" value="MetQ"/>
    <property type="match status" value="1"/>
</dbReference>
<gene>
    <name evidence="10" type="primary">metQ</name>
    <name evidence="10" type="ORF">NCTC13767_00507</name>
</gene>
<dbReference type="Pfam" id="PF03180">
    <property type="entry name" value="Lipoprotein_9"/>
    <property type="match status" value="1"/>
</dbReference>
<evidence type="ECO:0000256" key="2">
    <source>
        <dbReference type="ARBA" id="ARBA00008973"/>
    </source>
</evidence>
<feature type="region of interest" description="Disordered" evidence="8">
    <location>
        <begin position="289"/>
        <end position="308"/>
    </location>
</feature>
<dbReference type="InterPro" id="IPR004872">
    <property type="entry name" value="Lipoprotein_NlpA"/>
</dbReference>
<dbReference type="AlphaFoldDB" id="A0A380K0E6"/>
<keyword evidence="6" id="KW-0449">Lipoprotein</keyword>
<organism evidence="10 11">
    <name type="scientific">Streptococcus gallolyticus</name>
    <dbReference type="NCBI Taxonomy" id="315405"/>
    <lineage>
        <taxon>Bacteria</taxon>
        <taxon>Bacillati</taxon>
        <taxon>Bacillota</taxon>
        <taxon>Bacilli</taxon>
        <taxon>Lactobacillales</taxon>
        <taxon>Streptococcaceae</taxon>
        <taxon>Streptococcus</taxon>
    </lineage>
</organism>
<dbReference type="Gene3D" id="3.40.190.10">
    <property type="entry name" value="Periplasmic binding protein-like II"/>
    <property type="match status" value="2"/>
</dbReference>
<evidence type="ECO:0000256" key="6">
    <source>
        <dbReference type="ARBA" id="ARBA00023288"/>
    </source>
</evidence>
<evidence type="ECO:0000313" key="10">
    <source>
        <dbReference type="EMBL" id="SUN58551.1"/>
    </source>
</evidence>
<dbReference type="SUPFAM" id="SSF53850">
    <property type="entry name" value="Periplasmic binding protein-like II"/>
    <property type="match status" value="1"/>
</dbReference>
<dbReference type="EMBL" id="UHFM01000006">
    <property type="protein sequence ID" value="SUN58551.1"/>
    <property type="molecule type" value="Genomic_DNA"/>
</dbReference>
<reference evidence="10 11" key="1">
    <citation type="submission" date="2018-06" db="EMBL/GenBank/DDBJ databases">
        <authorList>
            <consortium name="Pathogen Informatics"/>
            <person name="Doyle S."/>
        </authorList>
    </citation>
    <scope>NUCLEOTIDE SEQUENCE [LARGE SCALE GENOMIC DNA]</scope>
    <source>
        <strain evidence="10 11">NCTC13767</strain>
    </source>
</reference>
<evidence type="ECO:0000256" key="4">
    <source>
        <dbReference type="ARBA" id="ARBA00023136"/>
    </source>
</evidence>
<keyword evidence="3 9" id="KW-0732">Signal</keyword>
<feature type="signal peptide" evidence="9">
    <location>
        <begin position="1"/>
        <end position="30"/>
    </location>
</feature>
<comment type="similarity">
    <text evidence="2">Belongs to the NlpA lipoprotein family.</text>
</comment>
<evidence type="ECO:0000256" key="9">
    <source>
        <dbReference type="SAM" id="SignalP"/>
    </source>
</evidence>
<protein>
    <submittedName>
        <fullName evidence="10">Methionine ABC transporter substrate-binding protein</fullName>
    </submittedName>
</protein>
<dbReference type="PANTHER" id="PTHR30429">
    <property type="entry name" value="D-METHIONINE-BINDING LIPOPROTEIN METQ"/>
    <property type="match status" value="1"/>
</dbReference>
<feature type="chain" id="PRO_5038948612" evidence="9">
    <location>
        <begin position="31"/>
        <end position="308"/>
    </location>
</feature>
<dbReference type="PROSITE" id="PS51257">
    <property type="entry name" value="PROKAR_LIPOPROTEIN"/>
    <property type="match status" value="1"/>
</dbReference>
<evidence type="ECO:0000313" key="11">
    <source>
        <dbReference type="Proteomes" id="UP000254510"/>
    </source>
</evidence>
<keyword evidence="4" id="KW-0472">Membrane</keyword>
<feature type="lipid moiety-binding region" description="S-diacylglycerol cysteine" evidence="7">
    <location>
        <position position="32"/>
    </location>
</feature>
<evidence type="ECO:0000256" key="7">
    <source>
        <dbReference type="PIRSR" id="PIRSR002854-1"/>
    </source>
</evidence>
<accession>A0A380K0E6</accession>
<evidence type="ECO:0000256" key="3">
    <source>
        <dbReference type="ARBA" id="ARBA00022729"/>
    </source>
</evidence>
<keyword evidence="5" id="KW-0564">Palmitate</keyword>
<evidence type="ECO:0000256" key="5">
    <source>
        <dbReference type="ARBA" id="ARBA00023139"/>
    </source>
</evidence>
<dbReference type="PANTHER" id="PTHR30429:SF0">
    <property type="entry name" value="METHIONINE-BINDING LIPOPROTEIN METQ"/>
    <property type="match status" value="1"/>
</dbReference>
<name>A0A380K0E6_9STRE</name>
<evidence type="ECO:0000256" key="1">
    <source>
        <dbReference type="ARBA" id="ARBA00004635"/>
    </source>
</evidence>
<dbReference type="Proteomes" id="UP000254510">
    <property type="component" value="Unassembled WGS sequence"/>
</dbReference>
<dbReference type="GO" id="GO:0016020">
    <property type="term" value="C:membrane"/>
    <property type="evidence" value="ECO:0007669"/>
    <property type="project" value="UniProtKB-SubCell"/>
</dbReference>